<evidence type="ECO:0008006" key="4">
    <source>
        <dbReference type="Google" id="ProtNLM"/>
    </source>
</evidence>
<gene>
    <name evidence="2" type="ORF">J2Z17_001419</name>
</gene>
<dbReference type="PROSITE" id="PS51257">
    <property type="entry name" value="PROKAR_LIPOPROTEIN"/>
    <property type="match status" value="1"/>
</dbReference>
<dbReference type="Proteomes" id="UP000759443">
    <property type="component" value="Unassembled WGS sequence"/>
</dbReference>
<protein>
    <recommendedName>
        <fullName evidence="4">DUF3568 family protein</fullName>
    </recommendedName>
</protein>
<evidence type="ECO:0000313" key="3">
    <source>
        <dbReference type="Proteomes" id="UP000759443"/>
    </source>
</evidence>
<feature type="signal peptide" evidence="1">
    <location>
        <begin position="1"/>
        <end position="26"/>
    </location>
</feature>
<feature type="chain" id="PRO_5046581711" description="DUF3568 family protein" evidence="1">
    <location>
        <begin position="27"/>
        <end position="141"/>
    </location>
</feature>
<evidence type="ECO:0000313" key="2">
    <source>
        <dbReference type="EMBL" id="MBP1849998.1"/>
    </source>
</evidence>
<organism evidence="2 3">
    <name type="scientific">Rhizobium halophytocola</name>
    <dbReference type="NCBI Taxonomy" id="735519"/>
    <lineage>
        <taxon>Bacteria</taxon>
        <taxon>Pseudomonadati</taxon>
        <taxon>Pseudomonadota</taxon>
        <taxon>Alphaproteobacteria</taxon>
        <taxon>Hyphomicrobiales</taxon>
        <taxon>Rhizobiaceae</taxon>
        <taxon>Rhizobium/Agrobacterium group</taxon>
        <taxon>Rhizobium</taxon>
    </lineage>
</organism>
<accession>A0ABS4DWC3</accession>
<dbReference type="RefSeq" id="WP_342454380.1">
    <property type="nucleotide sequence ID" value="NZ_JAGGJU010000003.1"/>
</dbReference>
<proteinExistence type="predicted"/>
<dbReference type="EMBL" id="JAGGJU010000003">
    <property type="protein sequence ID" value="MBP1849998.1"/>
    <property type="molecule type" value="Genomic_DNA"/>
</dbReference>
<name>A0ABS4DWC3_9HYPH</name>
<keyword evidence="1" id="KW-0732">Signal</keyword>
<reference evidence="2 3" key="1">
    <citation type="submission" date="2021-03" db="EMBL/GenBank/DDBJ databases">
        <title>Genomic Encyclopedia of Type Strains, Phase IV (KMG-IV): sequencing the most valuable type-strain genomes for metagenomic binning, comparative biology and taxonomic classification.</title>
        <authorList>
            <person name="Goeker M."/>
        </authorList>
    </citation>
    <scope>NUCLEOTIDE SEQUENCE [LARGE SCALE GENOMIC DNA]</scope>
    <source>
        <strain evidence="2 3">DSM 21600</strain>
    </source>
</reference>
<sequence length="141" mass="14525">MMFRSAMTAATLLAATVLGHATSASAAACTSHYAQTGIPLVTGVTYKSWDSFSLKPATALNNVARAIMAEGFSDVTVQQEYGTVTAVQETSGSGRPQTLQVVVRQSGKGSRVDATFTVQPGQSAPNMRANICRIIAGAGGV</sequence>
<evidence type="ECO:0000256" key="1">
    <source>
        <dbReference type="SAM" id="SignalP"/>
    </source>
</evidence>
<keyword evidence="3" id="KW-1185">Reference proteome</keyword>
<comment type="caution">
    <text evidence="2">The sequence shown here is derived from an EMBL/GenBank/DDBJ whole genome shotgun (WGS) entry which is preliminary data.</text>
</comment>